<sequence>MNHHNLPAAEEADIRAAITAALETWLRRSGLTQTTAADLLGTTQARVSEIKHGKTSQFSLDLLVRFAARAGLQPRLTLTAP</sequence>
<reference evidence="2 3" key="1">
    <citation type="submission" date="2017-10" db="EMBL/GenBank/DDBJ databases">
        <title>Massilia psychrophilum sp. nov., a novel purple-pigmented bacterium isolated from Tianshan glacier, Xinjiang Municipality, China.</title>
        <authorList>
            <person name="Wang H."/>
        </authorList>
    </citation>
    <scope>NUCLEOTIDE SEQUENCE [LARGE SCALE GENOMIC DNA]</scope>
    <source>
        <strain evidence="2 3">JCM 30074</strain>
    </source>
</reference>
<name>A0A2G8TDX2_9BURK</name>
<dbReference type="SUPFAM" id="SSF47413">
    <property type="entry name" value="lambda repressor-like DNA-binding domains"/>
    <property type="match status" value="1"/>
</dbReference>
<dbReference type="InterPro" id="IPR010982">
    <property type="entry name" value="Lambda_DNA-bd_dom_sf"/>
</dbReference>
<dbReference type="InterPro" id="IPR039554">
    <property type="entry name" value="HigA2-like_HTH"/>
</dbReference>
<dbReference type="Gene3D" id="1.10.260.40">
    <property type="entry name" value="lambda repressor-like DNA-binding domains"/>
    <property type="match status" value="1"/>
</dbReference>
<dbReference type="CDD" id="cd00093">
    <property type="entry name" value="HTH_XRE"/>
    <property type="match status" value="1"/>
</dbReference>
<dbReference type="EMBL" id="PDOC01000008">
    <property type="protein sequence ID" value="PIL44247.1"/>
    <property type="molecule type" value="Genomic_DNA"/>
</dbReference>
<accession>A0A2G8TDX2</accession>
<evidence type="ECO:0000313" key="2">
    <source>
        <dbReference type="EMBL" id="PIL44247.1"/>
    </source>
</evidence>
<dbReference type="GO" id="GO:0003677">
    <property type="term" value="F:DNA binding"/>
    <property type="evidence" value="ECO:0007669"/>
    <property type="project" value="InterPro"/>
</dbReference>
<feature type="domain" description="HTH cro/C1-type" evidence="1">
    <location>
        <begin position="22"/>
        <end position="67"/>
    </location>
</feature>
<comment type="caution">
    <text evidence="2">The sequence shown here is derived from an EMBL/GenBank/DDBJ whole genome shotgun (WGS) entry which is preliminary data.</text>
</comment>
<gene>
    <name evidence="2" type="ORF">CR105_14310</name>
</gene>
<dbReference type="SMART" id="SM00530">
    <property type="entry name" value="HTH_XRE"/>
    <property type="match status" value="1"/>
</dbReference>
<organism evidence="2 3">
    <name type="scientific">Massilia eurypsychrophila</name>
    <dbReference type="NCBI Taxonomy" id="1485217"/>
    <lineage>
        <taxon>Bacteria</taxon>
        <taxon>Pseudomonadati</taxon>
        <taxon>Pseudomonadota</taxon>
        <taxon>Betaproteobacteria</taxon>
        <taxon>Burkholderiales</taxon>
        <taxon>Oxalobacteraceae</taxon>
        <taxon>Telluria group</taxon>
        <taxon>Massilia</taxon>
    </lineage>
</organism>
<proteinExistence type="predicted"/>
<protein>
    <recommendedName>
        <fullName evidence="1">HTH cro/C1-type domain-containing protein</fullName>
    </recommendedName>
</protein>
<dbReference type="AlphaFoldDB" id="A0A2G8TDX2"/>
<dbReference type="InterPro" id="IPR001387">
    <property type="entry name" value="Cro/C1-type_HTH"/>
</dbReference>
<dbReference type="Pfam" id="PF13744">
    <property type="entry name" value="HTH_37"/>
    <property type="match status" value="1"/>
</dbReference>
<keyword evidence="3" id="KW-1185">Reference proteome</keyword>
<evidence type="ECO:0000259" key="1">
    <source>
        <dbReference type="PROSITE" id="PS50943"/>
    </source>
</evidence>
<dbReference type="OrthoDB" id="9788479at2"/>
<dbReference type="Proteomes" id="UP000230390">
    <property type="component" value="Unassembled WGS sequence"/>
</dbReference>
<dbReference type="PROSITE" id="PS50943">
    <property type="entry name" value="HTH_CROC1"/>
    <property type="match status" value="1"/>
</dbReference>
<evidence type="ECO:0000313" key="3">
    <source>
        <dbReference type="Proteomes" id="UP000230390"/>
    </source>
</evidence>